<sequence>MEEANCISSSSDFQATLRLVQRGNQALRSKIAHLEEENQQLRSKFLDHEPLSFKRRRLKQSGSDCEEKKTMASKNITIQEGYKESCDLCNPMRCQACENRLQMILSIIFIVTKDDFIGAPKLCNLACLSRGLMQYICTNSGDEIWCQVCCTRNGRVHPRHRVKFSVV</sequence>
<feature type="coiled-coil region" evidence="1">
    <location>
        <begin position="17"/>
        <end position="44"/>
    </location>
</feature>
<evidence type="ECO:0000256" key="1">
    <source>
        <dbReference type="SAM" id="Coils"/>
    </source>
</evidence>
<reference evidence="2" key="1">
    <citation type="submission" date="2021-01" db="EMBL/GenBank/DDBJ databases">
        <authorList>
            <person name="Corre E."/>
            <person name="Pelletier E."/>
            <person name="Niang G."/>
            <person name="Scheremetjew M."/>
            <person name="Finn R."/>
            <person name="Kale V."/>
            <person name="Holt S."/>
            <person name="Cochrane G."/>
            <person name="Meng A."/>
            <person name="Brown T."/>
            <person name="Cohen L."/>
        </authorList>
    </citation>
    <scope>NUCLEOTIDE SEQUENCE</scope>
    <source>
        <strain evidence="2">B650</strain>
    </source>
</reference>
<organism evidence="2">
    <name type="scientific">Leptocylindrus danicus</name>
    <dbReference type="NCBI Taxonomy" id="163516"/>
    <lineage>
        <taxon>Eukaryota</taxon>
        <taxon>Sar</taxon>
        <taxon>Stramenopiles</taxon>
        <taxon>Ochrophyta</taxon>
        <taxon>Bacillariophyta</taxon>
        <taxon>Coscinodiscophyceae</taxon>
        <taxon>Chaetocerotophycidae</taxon>
        <taxon>Leptocylindrales</taxon>
        <taxon>Leptocylindraceae</taxon>
        <taxon>Leptocylindrus</taxon>
    </lineage>
</organism>
<dbReference type="EMBL" id="HBGY01022880">
    <property type="protein sequence ID" value="CAD9594226.1"/>
    <property type="molecule type" value="Transcribed_RNA"/>
</dbReference>
<protein>
    <submittedName>
        <fullName evidence="2">Uncharacterized protein</fullName>
    </submittedName>
</protein>
<accession>A0A7S2PE55</accession>
<evidence type="ECO:0000313" key="2">
    <source>
        <dbReference type="EMBL" id="CAD9594226.1"/>
    </source>
</evidence>
<proteinExistence type="predicted"/>
<keyword evidence="1" id="KW-0175">Coiled coil</keyword>
<gene>
    <name evidence="2" type="ORF">LDAN0321_LOCUS14449</name>
</gene>
<name>A0A7S2PE55_9STRA</name>
<dbReference type="AlphaFoldDB" id="A0A7S2PE55"/>